<feature type="region of interest" description="Disordered" evidence="1">
    <location>
        <begin position="1"/>
        <end position="26"/>
    </location>
</feature>
<dbReference type="EMBL" id="JNGI01000067">
    <property type="protein sequence ID" value="KNC92907.1"/>
    <property type="molecule type" value="Genomic_DNA"/>
</dbReference>
<evidence type="ECO:0000313" key="4">
    <source>
        <dbReference type="Proteomes" id="UP000037393"/>
    </source>
</evidence>
<dbReference type="AlphaFoldDB" id="A0A0L0GV94"/>
<sequence length="98" mass="10322">MILPDKTDRTDAASPPLPETGGGLRNRRQYSRGAVCFICLLALAGMLCLTALAALLWDGAGRAWPVVSTGPCRSGFCIRPVCFLTAAHCDRLTGGGLM</sequence>
<dbReference type="Proteomes" id="UP000037393">
    <property type="component" value="Unassembled WGS sequence"/>
</dbReference>
<feature type="transmembrane region" description="Helical" evidence="2">
    <location>
        <begin position="34"/>
        <end position="57"/>
    </location>
</feature>
<evidence type="ECO:0000256" key="1">
    <source>
        <dbReference type="SAM" id="MobiDB-lite"/>
    </source>
</evidence>
<evidence type="ECO:0000313" key="3">
    <source>
        <dbReference type="EMBL" id="KNC92907.1"/>
    </source>
</evidence>
<gene>
    <name evidence="3" type="ORF">GM31_21485</name>
</gene>
<comment type="caution">
    <text evidence="3">The sequence shown here is derived from an EMBL/GenBank/DDBJ whole genome shotgun (WGS) entry which is preliminary data.</text>
</comment>
<evidence type="ECO:0000256" key="2">
    <source>
        <dbReference type="SAM" id="Phobius"/>
    </source>
</evidence>
<protein>
    <submittedName>
        <fullName evidence="3">Uncharacterized protein</fullName>
    </submittedName>
</protein>
<name>A0A0L0GV94_9ENTR</name>
<keyword evidence="2" id="KW-1133">Transmembrane helix</keyword>
<organism evidence="3 4">
    <name type="scientific">Trabulsiella odontotermitis</name>
    <dbReference type="NCBI Taxonomy" id="379893"/>
    <lineage>
        <taxon>Bacteria</taxon>
        <taxon>Pseudomonadati</taxon>
        <taxon>Pseudomonadota</taxon>
        <taxon>Gammaproteobacteria</taxon>
        <taxon>Enterobacterales</taxon>
        <taxon>Enterobacteriaceae</taxon>
        <taxon>Trabulsiella</taxon>
    </lineage>
</organism>
<dbReference type="PATRIC" id="fig|379893.4.peg.4357"/>
<accession>A0A0L0GV94</accession>
<proteinExistence type="predicted"/>
<keyword evidence="2" id="KW-0812">Transmembrane</keyword>
<feature type="compositionally biased region" description="Basic and acidic residues" evidence="1">
    <location>
        <begin position="1"/>
        <end position="11"/>
    </location>
</feature>
<keyword evidence="4" id="KW-1185">Reference proteome</keyword>
<keyword evidence="2" id="KW-0472">Membrane</keyword>
<reference evidence="3 4" key="1">
    <citation type="journal article" date="2015" name="Appl. Environ. Microbiol.">
        <title>The Enterobacterium Trabulsiella odontotermitis Presents Novel Adaptations Related to Its Association with Fungus-Growing Termites.</title>
        <authorList>
            <person name="Sapountzis P."/>
            <person name="Gruntjes T."/>
            <person name="Otani S."/>
            <person name="Estevez J."/>
            <person name="da Costa R.R."/>
            <person name="Plunkett G.3rd."/>
            <person name="Perna N.T."/>
            <person name="Poulsen M."/>
        </authorList>
    </citation>
    <scope>NUCLEOTIDE SEQUENCE [LARGE SCALE GENOMIC DNA]</scope>
    <source>
        <strain evidence="3 4">12</strain>
    </source>
</reference>